<dbReference type="GO" id="GO:0004072">
    <property type="term" value="F:aspartate kinase activity"/>
    <property type="evidence" value="ECO:0007669"/>
    <property type="project" value="UniProtKB-EC"/>
</dbReference>
<dbReference type="PANTHER" id="PTHR21499:SF59">
    <property type="entry name" value="ASPARTOKINASE"/>
    <property type="match status" value="1"/>
</dbReference>
<comment type="pathway">
    <text evidence="9">Amino-acid biosynthesis; L-threonine biosynthesis; L-threonine from L-aspartate: step 1/5.</text>
</comment>
<dbReference type="PANTHER" id="PTHR21499">
    <property type="entry name" value="ASPARTATE KINASE"/>
    <property type="match status" value="1"/>
</dbReference>
<evidence type="ECO:0000256" key="3">
    <source>
        <dbReference type="ARBA" id="ARBA00022679"/>
    </source>
</evidence>
<dbReference type="SUPFAM" id="SSF53633">
    <property type="entry name" value="Carbamate kinase-like"/>
    <property type="match status" value="1"/>
</dbReference>
<keyword evidence="4" id="KW-0547">Nucleotide-binding</keyword>
<dbReference type="UniPathway" id="UPA00050">
    <property type="reaction ID" value="UER00461"/>
</dbReference>
<evidence type="ECO:0000256" key="5">
    <source>
        <dbReference type="ARBA" id="ARBA00022777"/>
    </source>
</evidence>
<dbReference type="InterPro" id="IPR042199">
    <property type="entry name" value="AsparK_Bifunc_asparK/hSer_DH"/>
</dbReference>
<dbReference type="UniPathway" id="UPA00051">
    <property type="reaction ID" value="UER00462"/>
</dbReference>
<dbReference type="SUPFAM" id="SSF55021">
    <property type="entry name" value="ACT-like"/>
    <property type="match status" value="1"/>
</dbReference>
<evidence type="ECO:0000313" key="11">
    <source>
        <dbReference type="EMBL" id="SMO46208.1"/>
    </source>
</evidence>
<evidence type="ECO:0000256" key="1">
    <source>
        <dbReference type="ARBA" id="ARBA00004766"/>
    </source>
</evidence>
<dbReference type="GO" id="GO:0005829">
    <property type="term" value="C:cytosol"/>
    <property type="evidence" value="ECO:0007669"/>
    <property type="project" value="TreeGrafter"/>
</dbReference>
<keyword evidence="5 8" id="KW-0418">Kinase</keyword>
<keyword evidence="12" id="KW-1185">Reference proteome</keyword>
<dbReference type="EC" id="2.7.2.4" evidence="8"/>
<evidence type="ECO:0000313" key="12">
    <source>
        <dbReference type="Proteomes" id="UP000315971"/>
    </source>
</evidence>
<dbReference type="GO" id="GO:0009088">
    <property type="term" value="P:threonine biosynthetic process"/>
    <property type="evidence" value="ECO:0007669"/>
    <property type="project" value="UniProtKB-UniPathway"/>
</dbReference>
<organism evidence="11 12">
    <name type="scientific">Solitalea koreensis</name>
    <dbReference type="NCBI Taxonomy" id="543615"/>
    <lineage>
        <taxon>Bacteria</taxon>
        <taxon>Pseudomonadati</taxon>
        <taxon>Bacteroidota</taxon>
        <taxon>Sphingobacteriia</taxon>
        <taxon>Sphingobacteriales</taxon>
        <taxon>Sphingobacteriaceae</taxon>
        <taxon>Solitalea</taxon>
    </lineage>
</organism>
<protein>
    <recommendedName>
        <fullName evidence="8">Aspartokinase</fullName>
        <ecNumber evidence="8">2.7.2.4</ecNumber>
    </recommendedName>
</protein>
<evidence type="ECO:0000256" key="2">
    <source>
        <dbReference type="ARBA" id="ARBA00010122"/>
    </source>
</evidence>
<comment type="pathway">
    <text evidence="9">Amino-acid biosynthesis; L-methionine biosynthesis via de novo pathway; L-homoserine from L-aspartate: step 1/3.</text>
</comment>
<dbReference type="GO" id="GO:0005524">
    <property type="term" value="F:ATP binding"/>
    <property type="evidence" value="ECO:0007669"/>
    <property type="project" value="UniProtKB-KW"/>
</dbReference>
<dbReference type="GO" id="GO:0009090">
    <property type="term" value="P:homoserine biosynthetic process"/>
    <property type="evidence" value="ECO:0007669"/>
    <property type="project" value="TreeGrafter"/>
</dbReference>
<keyword evidence="3 8" id="KW-0808">Transferase</keyword>
<accession>A0A521BGH8</accession>
<dbReference type="InterPro" id="IPR045865">
    <property type="entry name" value="ACT-like_dom_sf"/>
</dbReference>
<dbReference type="InterPro" id="IPR001048">
    <property type="entry name" value="Asp/Glu/Uridylate_kinase"/>
</dbReference>
<dbReference type="GO" id="GO:0009089">
    <property type="term" value="P:lysine biosynthetic process via diaminopimelate"/>
    <property type="evidence" value="ECO:0007669"/>
    <property type="project" value="UniProtKB-UniPathway"/>
</dbReference>
<dbReference type="Gene3D" id="1.20.120.1320">
    <property type="entry name" value="Aspartokinase, catalytic domain"/>
    <property type="match status" value="1"/>
</dbReference>
<keyword evidence="9" id="KW-0028">Amino-acid biosynthesis</keyword>
<dbReference type="InterPro" id="IPR001341">
    <property type="entry name" value="Asp_kinase"/>
</dbReference>
<dbReference type="OrthoDB" id="9799110at2"/>
<comment type="pathway">
    <text evidence="1 9">Amino-acid biosynthesis; L-lysine biosynthesis via DAP pathway; (S)-tetrahydrodipicolinate from L-aspartate: step 1/4.</text>
</comment>
<evidence type="ECO:0000256" key="4">
    <source>
        <dbReference type="ARBA" id="ARBA00022741"/>
    </source>
</evidence>
<dbReference type="EMBL" id="FXSZ01000002">
    <property type="protein sequence ID" value="SMO46208.1"/>
    <property type="molecule type" value="Genomic_DNA"/>
</dbReference>
<dbReference type="Proteomes" id="UP000315971">
    <property type="component" value="Unassembled WGS sequence"/>
</dbReference>
<evidence type="ECO:0000256" key="8">
    <source>
        <dbReference type="RuleBase" id="RU003448"/>
    </source>
</evidence>
<sequence length="420" mass="47904">MQVFKFGGASVKDADGVKNLTSVVELYKDKQLLIVISAMGKTTNALEDLVKSYFYHKDDTHQILDSIKEYHFNIISNLFKEKQQPVIDDISNSFVEIDWILEDEPHDDFDFVYDQIVSMGEVFSTKIVSAYLNLIGLKNKWIDARSYIQTDNTYREGKVDWELSAGLIAKDLPKVLQDQMIVTQGFIGGTSENFTTTLGREGSDYTAAIFAYSLDAENVTIWKDVPGVLNADPKWFDETQKLEQLSYLDAIELAYYGATVIHPKTIKPLQNKNIPLLVRSFISPQEQGTTISDTKALLDIPSFIFKINQVLISISPLDFSFIVEENLSDIFALFHDLGIKINTMHNSAISFSVSVDYDERKIPILIEALKSNFKVRYNDNLELITIRHYNQETVDRVLENKEILLEVKSRHTIQMVVKKV</sequence>
<feature type="domain" description="Aspartate/glutamate/uridylate kinase" evidence="10">
    <location>
        <begin position="2"/>
        <end position="280"/>
    </location>
</feature>
<comment type="catalytic activity">
    <reaction evidence="7 8">
        <text>L-aspartate + ATP = 4-phospho-L-aspartate + ADP</text>
        <dbReference type="Rhea" id="RHEA:23776"/>
        <dbReference type="ChEBI" id="CHEBI:29991"/>
        <dbReference type="ChEBI" id="CHEBI:30616"/>
        <dbReference type="ChEBI" id="CHEBI:57535"/>
        <dbReference type="ChEBI" id="CHEBI:456216"/>
        <dbReference type="EC" id="2.7.2.4"/>
    </reaction>
</comment>
<comment type="similarity">
    <text evidence="2 8">Belongs to the aspartokinase family.</text>
</comment>
<dbReference type="NCBIfam" id="TIGR00657">
    <property type="entry name" value="asp_kinases"/>
    <property type="match status" value="1"/>
</dbReference>
<evidence type="ECO:0000256" key="7">
    <source>
        <dbReference type="ARBA" id="ARBA00047872"/>
    </source>
</evidence>
<keyword evidence="6" id="KW-0067">ATP-binding</keyword>
<proteinExistence type="inferred from homology"/>
<evidence type="ECO:0000256" key="9">
    <source>
        <dbReference type="RuleBase" id="RU004249"/>
    </source>
</evidence>
<dbReference type="Pfam" id="PF00696">
    <property type="entry name" value="AA_kinase"/>
    <property type="match status" value="1"/>
</dbReference>
<dbReference type="RefSeq" id="WP_142601675.1">
    <property type="nucleotide sequence ID" value="NZ_FXSZ01000002.1"/>
</dbReference>
<reference evidence="11 12" key="1">
    <citation type="submission" date="2017-05" db="EMBL/GenBank/DDBJ databases">
        <authorList>
            <person name="Varghese N."/>
            <person name="Submissions S."/>
        </authorList>
    </citation>
    <scope>NUCLEOTIDE SEQUENCE [LARGE SCALE GENOMIC DNA]</scope>
    <source>
        <strain evidence="11 12">DSM 21342</strain>
    </source>
</reference>
<dbReference type="Gene3D" id="3.40.1160.10">
    <property type="entry name" value="Acetylglutamate kinase-like"/>
    <property type="match status" value="1"/>
</dbReference>
<dbReference type="UniPathway" id="UPA00034">
    <property type="reaction ID" value="UER00015"/>
</dbReference>
<evidence type="ECO:0000259" key="10">
    <source>
        <dbReference type="Pfam" id="PF00696"/>
    </source>
</evidence>
<dbReference type="InterPro" id="IPR036393">
    <property type="entry name" value="AceGlu_kinase-like_sf"/>
</dbReference>
<evidence type="ECO:0000256" key="6">
    <source>
        <dbReference type="ARBA" id="ARBA00022840"/>
    </source>
</evidence>
<name>A0A521BGH8_9SPHI</name>
<dbReference type="AlphaFoldDB" id="A0A521BGH8"/>
<gene>
    <name evidence="11" type="ORF">SAMN06265350_102181</name>
</gene>